<keyword evidence="5 6" id="KW-0472">Membrane</keyword>
<comment type="similarity">
    <text evidence="6">Belongs to the TVP38/TMEM64 family.</text>
</comment>
<feature type="transmembrane region" description="Helical" evidence="6">
    <location>
        <begin position="44"/>
        <end position="64"/>
    </location>
</feature>
<gene>
    <name evidence="8" type="ORF">ACFOSU_14595</name>
</gene>
<keyword evidence="2 6" id="KW-1003">Cell membrane</keyword>
<dbReference type="Pfam" id="PF09335">
    <property type="entry name" value="VTT_dom"/>
    <property type="match status" value="1"/>
</dbReference>
<feature type="transmembrane region" description="Helical" evidence="6">
    <location>
        <begin position="131"/>
        <end position="152"/>
    </location>
</feature>
<dbReference type="PANTHER" id="PTHR12677:SF59">
    <property type="entry name" value="GOLGI APPARATUS MEMBRANE PROTEIN TVP38-RELATED"/>
    <property type="match status" value="1"/>
</dbReference>
<dbReference type="PANTHER" id="PTHR12677">
    <property type="entry name" value="GOLGI APPARATUS MEMBRANE PROTEIN TVP38-RELATED"/>
    <property type="match status" value="1"/>
</dbReference>
<keyword evidence="4 6" id="KW-1133">Transmembrane helix</keyword>
<dbReference type="EMBL" id="JBHRSS010000007">
    <property type="protein sequence ID" value="MFC3105108.1"/>
    <property type="molecule type" value="Genomic_DNA"/>
</dbReference>
<evidence type="ECO:0000256" key="2">
    <source>
        <dbReference type="ARBA" id="ARBA00022475"/>
    </source>
</evidence>
<reference evidence="9" key="1">
    <citation type="journal article" date="2019" name="Int. J. Syst. Evol. Microbiol.">
        <title>The Global Catalogue of Microorganisms (GCM) 10K type strain sequencing project: providing services to taxonomists for standard genome sequencing and annotation.</title>
        <authorList>
            <consortium name="The Broad Institute Genomics Platform"/>
            <consortium name="The Broad Institute Genome Sequencing Center for Infectious Disease"/>
            <person name="Wu L."/>
            <person name="Ma J."/>
        </authorList>
    </citation>
    <scope>NUCLEOTIDE SEQUENCE [LARGE SCALE GENOMIC DNA]</scope>
    <source>
        <strain evidence="9">KCTC 52640</strain>
    </source>
</reference>
<sequence>MALSKKNLLRLALLAIAVLIFVLGSTVFDVGQLFRDTRSQFESLGWVGPILFALIYGALGALAAPTGLVELIAGALFGFWIGGAAVIAGALLAANIGFACGRWLARDWVSKKLEGKRLARQIEAAVEQRGFWITVLIRLSPVVPFNLTSYVLGASTIRWSTFLAASVLGMLPIKLFLIWLGASGQKLIGAAKPSQWGSNEWLLYGGGLVATIIVVVLIGWTVARTSNRVLREAEETRDR</sequence>
<feature type="domain" description="VTT" evidence="7">
    <location>
        <begin position="68"/>
        <end position="182"/>
    </location>
</feature>
<dbReference type="RefSeq" id="WP_380690669.1">
    <property type="nucleotide sequence ID" value="NZ_JBHRSS010000007.1"/>
</dbReference>
<dbReference type="InterPro" id="IPR015414">
    <property type="entry name" value="TMEM64"/>
</dbReference>
<dbReference type="Proteomes" id="UP001595462">
    <property type="component" value="Unassembled WGS sequence"/>
</dbReference>
<organism evidence="8 9">
    <name type="scientific">Salinisphaera aquimarina</name>
    <dbReference type="NCBI Taxonomy" id="2094031"/>
    <lineage>
        <taxon>Bacteria</taxon>
        <taxon>Pseudomonadati</taxon>
        <taxon>Pseudomonadota</taxon>
        <taxon>Gammaproteobacteria</taxon>
        <taxon>Salinisphaerales</taxon>
        <taxon>Salinisphaeraceae</taxon>
        <taxon>Salinisphaera</taxon>
    </lineage>
</organism>
<evidence type="ECO:0000256" key="3">
    <source>
        <dbReference type="ARBA" id="ARBA00022692"/>
    </source>
</evidence>
<evidence type="ECO:0000256" key="5">
    <source>
        <dbReference type="ARBA" id="ARBA00023136"/>
    </source>
</evidence>
<comment type="subcellular location">
    <subcellularLocation>
        <location evidence="1 6">Cell membrane</location>
        <topology evidence="1 6">Multi-pass membrane protein</topology>
    </subcellularLocation>
</comment>
<evidence type="ECO:0000259" key="7">
    <source>
        <dbReference type="Pfam" id="PF09335"/>
    </source>
</evidence>
<evidence type="ECO:0000313" key="9">
    <source>
        <dbReference type="Proteomes" id="UP001595462"/>
    </source>
</evidence>
<comment type="caution">
    <text evidence="8">The sequence shown here is derived from an EMBL/GenBank/DDBJ whole genome shotgun (WGS) entry which is preliminary data.</text>
</comment>
<evidence type="ECO:0000256" key="6">
    <source>
        <dbReference type="RuleBase" id="RU366058"/>
    </source>
</evidence>
<protein>
    <recommendedName>
        <fullName evidence="6">TVP38/TMEM64 family membrane protein</fullName>
    </recommendedName>
</protein>
<feature type="transmembrane region" description="Helical" evidence="6">
    <location>
        <begin position="71"/>
        <end position="98"/>
    </location>
</feature>
<feature type="transmembrane region" description="Helical" evidence="6">
    <location>
        <begin position="159"/>
        <end position="181"/>
    </location>
</feature>
<dbReference type="InterPro" id="IPR032816">
    <property type="entry name" value="VTT_dom"/>
</dbReference>
<evidence type="ECO:0000313" key="8">
    <source>
        <dbReference type="EMBL" id="MFC3105108.1"/>
    </source>
</evidence>
<keyword evidence="9" id="KW-1185">Reference proteome</keyword>
<accession>A0ABV7EQS4</accession>
<evidence type="ECO:0000256" key="4">
    <source>
        <dbReference type="ARBA" id="ARBA00022989"/>
    </source>
</evidence>
<feature type="transmembrane region" description="Helical" evidence="6">
    <location>
        <begin position="201"/>
        <end position="223"/>
    </location>
</feature>
<evidence type="ECO:0000256" key="1">
    <source>
        <dbReference type="ARBA" id="ARBA00004651"/>
    </source>
</evidence>
<name>A0ABV7EQS4_9GAMM</name>
<keyword evidence="3 6" id="KW-0812">Transmembrane</keyword>
<proteinExistence type="inferred from homology"/>